<organism evidence="3 4">
    <name type="scientific">Saprolegnia diclina (strain VS20)</name>
    <dbReference type="NCBI Taxonomy" id="1156394"/>
    <lineage>
        <taxon>Eukaryota</taxon>
        <taxon>Sar</taxon>
        <taxon>Stramenopiles</taxon>
        <taxon>Oomycota</taxon>
        <taxon>Saprolegniomycetes</taxon>
        <taxon>Saprolegniales</taxon>
        <taxon>Saprolegniaceae</taxon>
        <taxon>Saprolegnia</taxon>
    </lineage>
</organism>
<dbReference type="AlphaFoldDB" id="T0RID0"/>
<keyword evidence="4" id="KW-1185">Reference proteome</keyword>
<feature type="coiled-coil region" evidence="1">
    <location>
        <begin position="444"/>
        <end position="471"/>
    </location>
</feature>
<reference evidence="3 4" key="1">
    <citation type="submission" date="2012-04" db="EMBL/GenBank/DDBJ databases">
        <title>The Genome Sequence of Saprolegnia declina VS20.</title>
        <authorList>
            <consortium name="The Broad Institute Genome Sequencing Platform"/>
            <person name="Russ C."/>
            <person name="Nusbaum C."/>
            <person name="Tyler B."/>
            <person name="van West P."/>
            <person name="Dieguez-Uribeondo J."/>
            <person name="de Bruijn I."/>
            <person name="Tripathy S."/>
            <person name="Jiang R."/>
            <person name="Young S.K."/>
            <person name="Zeng Q."/>
            <person name="Gargeya S."/>
            <person name="Fitzgerald M."/>
            <person name="Haas B."/>
            <person name="Abouelleil A."/>
            <person name="Alvarado L."/>
            <person name="Arachchi H.M."/>
            <person name="Berlin A."/>
            <person name="Chapman S.B."/>
            <person name="Goldberg J."/>
            <person name="Griggs A."/>
            <person name="Gujja S."/>
            <person name="Hansen M."/>
            <person name="Howarth C."/>
            <person name="Imamovic A."/>
            <person name="Larimer J."/>
            <person name="McCowen C."/>
            <person name="Montmayeur A."/>
            <person name="Murphy C."/>
            <person name="Neiman D."/>
            <person name="Pearson M."/>
            <person name="Priest M."/>
            <person name="Roberts A."/>
            <person name="Saif S."/>
            <person name="Shea T."/>
            <person name="Sisk P."/>
            <person name="Sykes S."/>
            <person name="Wortman J."/>
            <person name="Nusbaum C."/>
            <person name="Birren B."/>
        </authorList>
    </citation>
    <scope>NUCLEOTIDE SEQUENCE [LARGE SCALE GENOMIC DNA]</scope>
    <source>
        <strain evidence="3 4">VS20</strain>
    </source>
</reference>
<name>T0RID0_SAPDV</name>
<evidence type="ECO:0000256" key="1">
    <source>
        <dbReference type="SAM" id="Coils"/>
    </source>
</evidence>
<keyword evidence="1" id="KW-0175">Coiled coil</keyword>
<proteinExistence type="predicted"/>
<sequence>MDGDGASVSMPLRNVDSVKPDGVYLSPVEKARILTLLANIQAEVAVQEKRLQEQAHLLDYQQRELVTLRKANGKVDVALSPKALKDMPDLEPHEESDCASTISEPAPEPSPTLSEPRSSVVLTIADIHEELERFPNDLPLRKHVEWLCDHVANNAASSMQRRISLPNIKALQLVLAKLMDQATSTASYVDQLRRTDDPSIEMAAQSKPSTKETATSGVPAQYEALTASHKALQAAYSDLQARYDHACSRHAASLEAAETQLMSLHEQETTRSFTRNAITVDLEVAQADASVARRQLVDVEAQLSSMTDNARTLQAHCGELEAYIEYLTATLETSQADQDRVLHKQRETVEALEDTIAQLRAAHAATMASLEHDKARWRREAASPTALLGRLKTQVTALQRDVTALKAENVRLRDEGIGKASELAATVAWQATMKDLVAKVEVVNAGLLDDCRDAKARIEVLESEKAELQAKMHAPRYDVHAAQDECATSPRSTPSMETLERLQSVEAKYKRARHLYGMLKSSFGRLQASHDMQSRELDRLRDLLRTRDNQHEPENEALLPHDTKEGTSIHTLHDMVSARLLEFKSALDQLRRRPDAPEHAPLQHFLAVENVFLSALRGRLLLLT</sequence>
<feature type="coiled-coil region" evidence="1">
    <location>
        <begin position="388"/>
        <end position="415"/>
    </location>
</feature>
<dbReference type="OrthoDB" id="10331962at2759"/>
<protein>
    <submittedName>
        <fullName evidence="3">Uncharacterized protein</fullName>
    </submittedName>
</protein>
<feature type="region of interest" description="Disordered" evidence="2">
    <location>
        <begin position="82"/>
        <end position="117"/>
    </location>
</feature>
<feature type="compositionally biased region" description="Basic and acidic residues" evidence="2">
    <location>
        <begin position="83"/>
        <end position="96"/>
    </location>
</feature>
<evidence type="ECO:0000313" key="3">
    <source>
        <dbReference type="EMBL" id="EQC29587.1"/>
    </source>
</evidence>
<gene>
    <name evidence="3" type="ORF">SDRG_12596</name>
</gene>
<dbReference type="OMA" id="HEESDCA"/>
<dbReference type="VEuPathDB" id="FungiDB:SDRG_12596"/>
<accession>T0RID0</accession>
<dbReference type="RefSeq" id="XP_008616891.1">
    <property type="nucleotide sequence ID" value="XM_008618669.1"/>
</dbReference>
<dbReference type="Proteomes" id="UP000030762">
    <property type="component" value="Unassembled WGS sequence"/>
</dbReference>
<evidence type="ECO:0000313" key="4">
    <source>
        <dbReference type="Proteomes" id="UP000030762"/>
    </source>
</evidence>
<dbReference type="GeneID" id="19953323"/>
<dbReference type="InParanoid" id="T0RID0"/>
<dbReference type="EMBL" id="JH767182">
    <property type="protein sequence ID" value="EQC29587.1"/>
    <property type="molecule type" value="Genomic_DNA"/>
</dbReference>
<evidence type="ECO:0000256" key="2">
    <source>
        <dbReference type="SAM" id="MobiDB-lite"/>
    </source>
</evidence>